<name>A0ABS9VJZ4_9SPHN</name>
<gene>
    <name evidence="2" type="ORF">LZ016_04120</name>
</gene>
<sequence>MCARRFLLVIFWLTLLFVAGAFAIYQFGQQVLIKTATPQGHYQPPAATSGPDYSKNENWISRPDNPDDPSEWLPQGVAEAQDRPAAIFYIHPTTYLERDKWNAPLSGNAQSDFRDRLFVQSQASALTSAGRVWAPRYRQAAFGAFLLRNEDAQKALNLAFADVSAAFDEFLKHLPPDQPIILAGHSQGALHLSRLLRKGSAQLKGRLVAAYVVGWPLSTVADLPPLGLAACTTPDQTGCVLSWQSFRSPANPDLIMDAWQGTVGPTGIKRERKDMLCVNPLTGTKDGSAAPQSNPGTLVPSADLTTATLEAGQIGAHCDNGLLILDGNIPTLGPYVLPGNNFHVYDYALFWGAIRNDAERRLRAWHP</sequence>
<comment type="caution">
    <text evidence="2">The sequence shown here is derived from an EMBL/GenBank/DDBJ whole genome shotgun (WGS) entry which is preliminary data.</text>
</comment>
<accession>A0ABS9VJZ4</accession>
<protein>
    <submittedName>
        <fullName evidence="2">DUF3089 domain-containing protein</fullName>
    </submittedName>
</protein>
<dbReference type="Gene3D" id="3.40.50.1820">
    <property type="entry name" value="alpha/beta hydrolase"/>
    <property type="match status" value="1"/>
</dbReference>
<evidence type="ECO:0000313" key="3">
    <source>
        <dbReference type="Proteomes" id="UP001203058"/>
    </source>
</evidence>
<dbReference type="Proteomes" id="UP001203058">
    <property type="component" value="Unassembled WGS sequence"/>
</dbReference>
<evidence type="ECO:0000256" key="1">
    <source>
        <dbReference type="SAM" id="MobiDB-lite"/>
    </source>
</evidence>
<dbReference type="RefSeq" id="WP_241446030.1">
    <property type="nucleotide sequence ID" value="NZ_JAKZHW010000001.1"/>
</dbReference>
<dbReference type="SUPFAM" id="SSF53474">
    <property type="entry name" value="alpha/beta-Hydrolases"/>
    <property type="match status" value="1"/>
</dbReference>
<dbReference type="EMBL" id="JAKZHW010000001">
    <property type="protein sequence ID" value="MCH8615291.1"/>
    <property type="molecule type" value="Genomic_DNA"/>
</dbReference>
<dbReference type="InterPro" id="IPR029058">
    <property type="entry name" value="AB_hydrolase_fold"/>
</dbReference>
<proteinExistence type="predicted"/>
<dbReference type="Pfam" id="PF11288">
    <property type="entry name" value="DUF3089"/>
    <property type="match status" value="1"/>
</dbReference>
<organism evidence="2 3">
    <name type="scientific">Sphingomonas telluris</name>
    <dbReference type="NCBI Taxonomy" id="2907998"/>
    <lineage>
        <taxon>Bacteria</taxon>
        <taxon>Pseudomonadati</taxon>
        <taxon>Pseudomonadota</taxon>
        <taxon>Alphaproteobacteria</taxon>
        <taxon>Sphingomonadales</taxon>
        <taxon>Sphingomonadaceae</taxon>
        <taxon>Sphingomonas</taxon>
    </lineage>
</organism>
<keyword evidence="3" id="KW-1185">Reference proteome</keyword>
<reference evidence="2 3" key="1">
    <citation type="submission" date="2022-03" db="EMBL/GenBank/DDBJ databases">
        <authorList>
            <person name="Jo J.-H."/>
            <person name="Im W.-T."/>
        </authorList>
    </citation>
    <scope>NUCLEOTIDE SEQUENCE [LARGE SCALE GENOMIC DNA]</scope>
    <source>
        <strain evidence="2 3">SM33</strain>
    </source>
</reference>
<feature type="region of interest" description="Disordered" evidence="1">
    <location>
        <begin position="39"/>
        <end position="74"/>
    </location>
</feature>
<dbReference type="InterPro" id="IPR021440">
    <property type="entry name" value="DUF3089"/>
</dbReference>
<evidence type="ECO:0000313" key="2">
    <source>
        <dbReference type="EMBL" id="MCH8615291.1"/>
    </source>
</evidence>